<name>A0AAV7VYU1_PLEWA</name>
<protein>
    <submittedName>
        <fullName evidence="2">Uncharacterized protein</fullName>
    </submittedName>
</protein>
<evidence type="ECO:0000256" key="1">
    <source>
        <dbReference type="SAM" id="MobiDB-lite"/>
    </source>
</evidence>
<dbReference type="AlphaFoldDB" id="A0AAV7VYU1"/>
<proteinExistence type="predicted"/>
<accession>A0AAV7VYU1</accession>
<evidence type="ECO:0000313" key="3">
    <source>
        <dbReference type="Proteomes" id="UP001066276"/>
    </source>
</evidence>
<sequence>MLVQGSSKPYQEGEPGIQCSPRLLPASQLPMPFDSSGRKVPSTTGSPRCMELAQEPIPAQVHVAVFLALLPSPLPLQTPPLLQQRGACSPVGHRFLLSFSSQVPDPTLRRSPQLVVSTGCHLSCIISRIFSSTGYPIKASLGSCDAPLSASRGNLNMSCGWVYGAWITARM</sequence>
<keyword evidence="3" id="KW-1185">Reference proteome</keyword>
<gene>
    <name evidence="2" type="ORF">NDU88_001317</name>
</gene>
<comment type="caution">
    <text evidence="2">The sequence shown here is derived from an EMBL/GenBank/DDBJ whole genome shotgun (WGS) entry which is preliminary data.</text>
</comment>
<organism evidence="2 3">
    <name type="scientific">Pleurodeles waltl</name>
    <name type="common">Iberian ribbed newt</name>
    <dbReference type="NCBI Taxonomy" id="8319"/>
    <lineage>
        <taxon>Eukaryota</taxon>
        <taxon>Metazoa</taxon>
        <taxon>Chordata</taxon>
        <taxon>Craniata</taxon>
        <taxon>Vertebrata</taxon>
        <taxon>Euteleostomi</taxon>
        <taxon>Amphibia</taxon>
        <taxon>Batrachia</taxon>
        <taxon>Caudata</taxon>
        <taxon>Salamandroidea</taxon>
        <taxon>Salamandridae</taxon>
        <taxon>Pleurodelinae</taxon>
        <taxon>Pleurodeles</taxon>
    </lineage>
</organism>
<reference evidence="2" key="1">
    <citation type="journal article" date="2022" name="bioRxiv">
        <title>Sequencing and chromosome-scale assembly of the giantPleurodeles waltlgenome.</title>
        <authorList>
            <person name="Brown T."/>
            <person name="Elewa A."/>
            <person name="Iarovenko S."/>
            <person name="Subramanian E."/>
            <person name="Araus A.J."/>
            <person name="Petzold A."/>
            <person name="Susuki M."/>
            <person name="Suzuki K.-i.T."/>
            <person name="Hayashi T."/>
            <person name="Toyoda A."/>
            <person name="Oliveira C."/>
            <person name="Osipova E."/>
            <person name="Leigh N.D."/>
            <person name="Simon A."/>
            <person name="Yun M.H."/>
        </authorList>
    </citation>
    <scope>NUCLEOTIDE SEQUENCE</scope>
    <source>
        <strain evidence="2">20211129_DDA</strain>
        <tissue evidence="2">Liver</tissue>
    </source>
</reference>
<evidence type="ECO:0000313" key="2">
    <source>
        <dbReference type="EMBL" id="KAJ1205896.1"/>
    </source>
</evidence>
<dbReference type="Proteomes" id="UP001066276">
    <property type="component" value="Chromosome 1_2"/>
</dbReference>
<feature type="region of interest" description="Disordered" evidence="1">
    <location>
        <begin position="1"/>
        <end position="21"/>
    </location>
</feature>
<dbReference type="EMBL" id="JANPWB010000002">
    <property type="protein sequence ID" value="KAJ1205896.1"/>
    <property type="molecule type" value="Genomic_DNA"/>
</dbReference>